<protein>
    <submittedName>
        <fullName evidence="7">Lysine transporter LysE</fullName>
    </submittedName>
</protein>
<evidence type="ECO:0000313" key="7">
    <source>
        <dbReference type="EMBL" id="KYZ77669.1"/>
    </source>
</evidence>
<reference evidence="7 8" key="1">
    <citation type="submission" date="2016-02" db="EMBL/GenBank/DDBJ databases">
        <title>Anaerosporomusa subterraneum gen. nov., sp. nov., a spore-forming obligate anaerobe isolated from saprolite.</title>
        <authorList>
            <person name="Choi J.K."/>
            <person name="Shah M."/>
            <person name="Yee N."/>
        </authorList>
    </citation>
    <scope>NUCLEOTIDE SEQUENCE [LARGE SCALE GENOMIC DNA]</scope>
    <source>
        <strain evidence="7 8">RU4</strain>
    </source>
</reference>
<keyword evidence="5 6" id="KW-0472">Membrane</keyword>
<dbReference type="GO" id="GO:0015171">
    <property type="term" value="F:amino acid transmembrane transporter activity"/>
    <property type="evidence" value="ECO:0007669"/>
    <property type="project" value="TreeGrafter"/>
</dbReference>
<dbReference type="Proteomes" id="UP000076268">
    <property type="component" value="Unassembled WGS sequence"/>
</dbReference>
<evidence type="ECO:0000256" key="3">
    <source>
        <dbReference type="ARBA" id="ARBA00022692"/>
    </source>
</evidence>
<feature type="transmembrane region" description="Helical" evidence="6">
    <location>
        <begin position="36"/>
        <end position="60"/>
    </location>
</feature>
<dbReference type="STRING" id="1794912.AXX12_18225"/>
<keyword evidence="8" id="KW-1185">Reference proteome</keyword>
<evidence type="ECO:0000256" key="4">
    <source>
        <dbReference type="ARBA" id="ARBA00022989"/>
    </source>
</evidence>
<evidence type="ECO:0000256" key="2">
    <source>
        <dbReference type="ARBA" id="ARBA00022475"/>
    </source>
</evidence>
<dbReference type="PIRSF" id="PIRSF006324">
    <property type="entry name" value="LeuE"/>
    <property type="match status" value="1"/>
</dbReference>
<dbReference type="Pfam" id="PF01810">
    <property type="entry name" value="LysE"/>
    <property type="match status" value="1"/>
</dbReference>
<comment type="subcellular location">
    <subcellularLocation>
        <location evidence="1">Cell membrane</location>
        <topology evidence="1">Multi-pass membrane protein</topology>
    </subcellularLocation>
</comment>
<dbReference type="OrthoDB" id="9784202at2"/>
<evidence type="ECO:0000313" key="8">
    <source>
        <dbReference type="Proteomes" id="UP000076268"/>
    </source>
</evidence>
<keyword evidence="4 6" id="KW-1133">Transmembrane helix</keyword>
<evidence type="ECO:0000256" key="5">
    <source>
        <dbReference type="ARBA" id="ARBA00023136"/>
    </source>
</evidence>
<dbReference type="GO" id="GO:0005886">
    <property type="term" value="C:plasma membrane"/>
    <property type="evidence" value="ECO:0007669"/>
    <property type="project" value="UniProtKB-SubCell"/>
</dbReference>
<dbReference type="EMBL" id="LSGP01000012">
    <property type="protein sequence ID" value="KYZ77669.1"/>
    <property type="molecule type" value="Genomic_DNA"/>
</dbReference>
<sequence>MFAEVFVVGLLAGISPGPDFVVVMRNSLGYGARVGMATAIGIGVALFIHVSYTVLGYTVILASHPQLFFTIQGVGAAYLAWLGFGALQTRVNKQSTPVMAEKSADSRSVLQGFRDGFLCNALNPKSALFFLSIFAQFLSPGMPEWIKWVYGAEVVLAVGSWFTILSWLISSEWFRQAYYRHEVTVSRLLGIALLYLAVRIAVSMVI</sequence>
<organism evidence="7 8">
    <name type="scientific">Anaerosporomusa subterranea</name>
    <dbReference type="NCBI Taxonomy" id="1794912"/>
    <lineage>
        <taxon>Bacteria</taxon>
        <taxon>Bacillati</taxon>
        <taxon>Bacillota</taxon>
        <taxon>Negativicutes</taxon>
        <taxon>Acetonemataceae</taxon>
        <taxon>Anaerosporomusa</taxon>
    </lineage>
</organism>
<comment type="caution">
    <text evidence="7">The sequence shown here is derived from an EMBL/GenBank/DDBJ whole genome shotgun (WGS) entry which is preliminary data.</text>
</comment>
<name>A0A154BUR2_ANASB</name>
<evidence type="ECO:0000256" key="1">
    <source>
        <dbReference type="ARBA" id="ARBA00004651"/>
    </source>
</evidence>
<evidence type="ECO:0000256" key="6">
    <source>
        <dbReference type="SAM" id="Phobius"/>
    </source>
</evidence>
<accession>A0A154BUR2</accession>
<keyword evidence="2" id="KW-1003">Cell membrane</keyword>
<dbReference type="InterPro" id="IPR001123">
    <property type="entry name" value="LeuE-type"/>
</dbReference>
<feature type="transmembrane region" description="Helical" evidence="6">
    <location>
        <begin position="6"/>
        <end position="24"/>
    </location>
</feature>
<feature type="transmembrane region" description="Helical" evidence="6">
    <location>
        <begin position="66"/>
        <end position="87"/>
    </location>
</feature>
<dbReference type="PANTHER" id="PTHR30086">
    <property type="entry name" value="ARGININE EXPORTER PROTEIN ARGO"/>
    <property type="match status" value="1"/>
</dbReference>
<proteinExistence type="predicted"/>
<dbReference type="PANTHER" id="PTHR30086:SF21">
    <property type="entry name" value="TRANSPORT PROTEIN"/>
    <property type="match status" value="1"/>
</dbReference>
<feature type="transmembrane region" description="Helical" evidence="6">
    <location>
        <begin position="188"/>
        <end position="205"/>
    </location>
</feature>
<feature type="transmembrane region" description="Helical" evidence="6">
    <location>
        <begin position="145"/>
        <end position="168"/>
    </location>
</feature>
<feature type="transmembrane region" description="Helical" evidence="6">
    <location>
        <begin position="117"/>
        <end position="139"/>
    </location>
</feature>
<dbReference type="AlphaFoldDB" id="A0A154BUR2"/>
<keyword evidence="3 6" id="KW-0812">Transmembrane</keyword>
<dbReference type="RefSeq" id="WP_066238206.1">
    <property type="nucleotide sequence ID" value="NZ_LSGP01000012.1"/>
</dbReference>
<gene>
    <name evidence="7" type="ORF">AXX12_18225</name>
</gene>